<proteinExistence type="predicted"/>
<evidence type="ECO:0000256" key="1">
    <source>
        <dbReference type="SAM" id="MobiDB-lite"/>
    </source>
</evidence>
<feature type="region of interest" description="Disordered" evidence="1">
    <location>
        <begin position="56"/>
        <end position="100"/>
    </location>
</feature>
<feature type="region of interest" description="Disordered" evidence="1">
    <location>
        <begin position="407"/>
        <end position="433"/>
    </location>
</feature>
<gene>
    <name evidence="2" type="ORF">OAUR00152_LOCUS39012</name>
</gene>
<feature type="compositionally biased region" description="Basic and acidic residues" evidence="1">
    <location>
        <begin position="265"/>
        <end position="276"/>
    </location>
</feature>
<sequence>MATQNDYDEPASGDLWLRAIQDTTACLRNKNENLIDDCLEFLLKLERILNQIPQENWDRPAHRSPPRWRDFVQRSDARRKEDGESRLSSARPDIGLGSKNPFADLQFDSDEEVNQNIEEGNVGDDLSFGTSRMDVRRILIRVLTSQSEAFASIASRLRRTKQWLLGAEQYLLSLARIHAAISLADSEISKWMNMGTANDRSLAKLQEDADIVEVSVQSLTAARENYLSAARRQEEYLTRKLTPQWQSRDEVKQRLGDRWYNNPNPKRDHASMREAAEKELKDIREAVDCIEAMDMDEVELVSQAIKGKVDQVDAPCIGQRYNRTHPEPALLSRRVSIKEYPDPTEFGWEFTGSSGATEFFQKDGVKLDWYFTTASVKTSMQHPVQGKTQLFASRVDSEKYRAILENPRVHTGERYQKRRSRNNRNKGHRPGNR</sequence>
<dbReference type="EMBL" id="HBKQ01057063">
    <property type="protein sequence ID" value="CAE2283514.1"/>
    <property type="molecule type" value="Transcribed_RNA"/>
</dbReference>
<evidence type="ECO:0000313" key="2">
    <source>
        <dbReference type="EMBL" id="CAE2283514.1"/>
    </source>
</evidence>
<name>A0A7S4K595_9STRA</name>
<protein>
    <submittedName>
        <fullName evidence="2">Uncharacterized protein</fullName>
    </submittedName>
</protein>
<dbReference type="AlphaFoldDB" id="A0A7S4K595"/>
<feature type="compositionally biased region" description="Basic residues" evidence="1">
    <location>
        <begin position="416"/>
        <end position="433"/>
    </location>
</feature>
<accession>A0A7S4K595</accession>
<organism evidence="2">
    <name type="scientific">Odontella aurita</name>
    <dbReference type="NCBI Taxonomy" id="265563"/>
    <lineage>
        <taxon>Eukaryota</taxon>
        <taxon>Sar</taxon>
        <taxon>Stramenopiles</taxon>
        <taxon>Ochrophyta</taxon>
        <taxon>Bacillariophyta</taxon>
        <taxon>Mediophyceae</taxon>
        <taxon>Biddulphiophycidae</taxon>
        <taxon>Eupodiscales</taxon>
        <taxon>Odontellaceae</taxon>
        <taxon>Odontella</taxon>
    </lineage>
</organism>
<feature type="compositionally biased region" description="Basic and acidic residues" evidence="1">
    <location>
        <begin position="56"/>
        <end position="85"/>
    </location>
</feature>
<feature type="region of interest" description="Disordered" evidence="1">
    <location>
        <begin position="257"/>
        <end position="276"/>
    </location>
</feature>
<reference evidence="2" key="1">
    <citation type="submission" date="2021-01" db="EMBL/GenBank/DDBJ databases">
        <authorList>
            <person name="Corre E."/>
            <person name="Pelletier E."/>
            <person name="Niang G."/>
            <person name="Scheremetjew M."/>
            <person name="Finn R."/>
            <person name="Kale V."/>
            <person name="Holt S."/>
            <person name="Cochrane G."/>
            <person name="Meng A."/>
            <person name="Brown T."/>
            <person name="Cohen L."/>
        </authorList>
    </citation>
    <scope>NUCLEOTIDE SEQUENCE</scope>
    <source>
        <strain evidence="2">Isolate 1302-5</strain>
    </source>
</reference>